<feature type="transmembrane region" description="Helical" evidence="1">
    <location>
        <begin position="117"/>
        <end position="137"/>
    </location>
</feature>
<dbReference type="AlphaFoldDB" id="A0A9X4MZM1"/>
<gene>
    <name evidence="2" type="ORF">NMK71_03080</name>
</gene>
<evidence type="ECO:0000256" key="1">
    <source>
        <dbReference type="SAM" id="Phobius"/>
    </source>
</evidence>
<reference evidence="2" key="1">
    <citation type="submission" date="2022-07" db="EMBL/GenBank/DDBJ databases">
        <title>Description and genome-wide analysis of Profundicola chukchiensis gen. nov., sp. nov., marine bacteria isolated from bottom sediments of the Chukchi Sea.</title>
        <authorList>
            <person name="Romanenko L."/>
            <person name="Otstavnykh N."/>
            <person name="Kurilenko V."/>
            <person name="Eremeev V."/>
            <person name="Velansky P."/>
            <person name="Mikhailov V."/>
            <person name="Isaeva M."/>
        </authorList>
    </citation>
    <scope>NUCLEOTIDE SEQUENCE</scope>
    <source>
        <strain evidence="2">KMM 9713</strain>
    </source>
</reference>
<evidence type="ECO:0000313" key="3">
    <source>
        <dbReference type="Proteomes" id="UP001152599"/>
    </source>
</evidence>
<dbReference type="EMBL" id="JANCMU010000001">
    <property type="protein sequence ID" value="MDG4945386.1"/>
    <property type="molecule type" value="Genomic_DNA"/>
</dbReference>
<feature type="transmembrane region" description="Helical" evidence="1">
    <location>
        <begin position="159"/>
        <end position="178"/>
    </location>
</feature>
<protein>
    <submittedName>
        <fullName evidence="2">Uncharacterized protein</fullName>
    </submittedName>
</protein>
<keyword evidence="1" id="KW-0472">Membrane</keyword>
<sequence>MMMEVPETTNLFDSGIIIFFSFLFYLLIYRKIFIQQHIKFISLNIDRYKSILLKKIGVSIIYFVISSILVLIALSFIFEKPSWLSGLFQIKYILFFLLLNLMCSLISFAITSFNTSIWMVLIILSLVLFEDNIRLMIENATITNLFFKTNYKNLFSEASIYAVITTVIYILIPFFIILKKNYKHEN</sequence>
<keyword evidence="3" id="KW-1185">Reference proteome</keyword>
<dbReference type="Proteomes" id="UP001152599">
    <property type="component" value="Unassembled WGS sequence"/>
</dbReference>
<comment type="caution">
    <text evidence="2">The sequence shown here is derived from an EMBL/GenBank/DDBJ whole genome shotgun (WGS) entry which is preliminary data.</text>
</comment>
<keyword evidence="1" id="KW-1133">Transmembrane helix</keyword>
<accession>A0A9X4MZM1</accession>
<organism evidence="2 3">
    <name type="scientific">Profundicola chukchiensis</name>
    <dbReference type="NCBI Taxonomy" id="2961959"/>
    <lineage>
        <taxon>Bacteria</taxon>
        <taxon>Pseudomonadati</taxon>
        <taxon>Bacteroidota</taxon>
        <taxon>Flavobacteriia</taxon>
        <taxon>Flavobacteriales</taxon>
        <taxon>Weeksellaceae</taxon>
        <taxon>Profundicola</taxon>
    </lineage>
</organism>
<feature type="transmembrane region" description="Helical" evidence="1">
    <location>
        <begin position="12"/>
        <end position="29"/>
    </location>
</feature>
<feature type="transmembrane region" description="Helical" evidence="1">
    <location>
        <begin position="56"/>
        <end position="78"/>
    </location>
</feature>
<name>A0A9X4MZM1_9FLAO</name>
<evidence type="ECO:0000313" key="2">
    <source>
        <dbReference type="EMBL" id="MDG4945386.1"/>
    </source>
</evidence>
<keyword evidence="1" id="KW-0812">Transmembrane</keyword>
<proteinExistence type="predicted"/>
<feature type="transmembrane region" description="Helical" evidence="1">
    <location>
        <begin position="90"/>
        <end position="110"/>
    </location>
</feature>